<evidence type="ECO:0000313" key="6">
    <source>
        <dbReference type="EMBL" id="ATY66220.1"/>
    </source>
</evidence>
<evidence type="ECO:0000256" key="4">
    <source>
        <dbReference type="ARBA" id="ARBA00023136"/>
    </source>
</evidence>
<feature type="transmembrane region" description="Helical" evidence="5">
    <location>
        <begin position="345"/>
        <end position="367"/>
    </location>
</feature>
<dbReference type="AlphaFoldDB" id="A0A2H4SSY1"/>
<feature type="transmembrane region" description="Helical" evidence="5">
    <location>
        <begin position="245"/>
        <end position="265"/>
    </location>
</feature>
<dbReference type="GO" id="GO:0005886">
    <property type="term" value="C:plasma membrane"/>
    <property type="evidence" value="ECO:0007669"/>
    <property type="project" value="TreeGrafter"/>
</dbReference>
<dbReference type="EMBL" id="CP023326">
    <property type="protein sequence ID" value="ATY66220.1"/>
    <property type="molecule type" value="Genomic_DNA"/>
</dbReference>
<dbReference type="GO" id="GO:0022857">
    <property type="term" value="F:transmembrane transporter activity"/>
    <property type="evidence" value="ECO:0007669"/>
    <property type="project" value="InterPro"/>
</dbReference>
<feature type="transmembrane region" description="Helical" evidence="5">
    <location>
        <begin position="387"/>
        <end position="410"/>
    </location>
</feature>
<name>A0A2H4SSY1_CORMI</name>
<keyword evidence="3 5" id="KW-1133">Transmembrane helix</keyword>
<keyword evidence="2 5" id="KW-0812">Transmembrane</keyword>
<evidence type="ECO:0000256" key="5">
    <source>
        <dbReference type="SAM" id="Phobius"/>
    </source>
</evidence>
<dbReference type="InterPro" id="IPR011701">
    <property type="entry name" value="MFS"/>
</dbReference>
<feature type="transmembrane region" description="Helical" evidence="5">
    <location>
        <begin position="520"/>
        <end position="541"/>
    </location>
</feature>
<dbReference type="VEuPathDB" id="FungiDB:A9K55_001290"/>
<feature type="transmembrane region" description="Helical" evidence="5">
    <location>
        <begin position="156"/>
        <end position="175"/>
    </location>
</feature>
<feature type="transmembrane region" description="Helical" evidence="5">
    <location>
        <begin position="431"/>
        <end position="450"/>
    </location>
</feature>
<dbReference type="Proteomes" id="UP000323067">
    <property type="component" value="Chromosome iii"/>
</dbReference>
<feature type="transmembrane region" description="Helical" evidence="5">
    <location>
        <begin position="495"/>
        <end position="514"/>
    </location>
</feature>
<dbReference type="SUPFAM" id="SSF103473">
    <property type="entry name" value="MFS general substrate transporter"/>
    <property type="match status" value="1"/>
</dbReference>
<accession>A0A2H4SSY1</accession>
<keyword evidence="4 5" id="KW-0472">Membrane</keyword>
<gene>
    <name evidence="6" type="ORF">A9K55_001290</name>
</gene>
<feature type="transmembrane region" description="Helical" evidence="5">
    <location>
        <begin position="69"/>
        <end position="92"/>
    </location>
</feature>
<dbReference type="VEuPathDB" id="FungiDB:CCM_08351"/>
<evidence type="ECO:0000256" key="3">
    <source>
        <dbReference type="ARBA" id="ARBA00022989"/>
    </source>
</evidence>
<comment type="subcellular location">
    <subcellularLocation>
        <location evidence="1">Membrane</location>
        <topology evidence="1">Multi-pass membrane protein</topology>
    </subcellularLocation>
</comment>
<dbReference type="PANTHER" id="PTHR23502:SF30">
    <property type="entry name" value="TRANSPORTER, PUTATIVE (AFU_ORTHOLOGUE AFUA_8G04702)-RELATED"/>
    <property type="match status" value="1"/>
</dbReference>
<reference evidence="6 7" key="1">
    <citation type="journal article" date="2017" name="BMC Genomics">
        <title>Chromosome level assembly and secondary metabolite potential of the parasitic fungus Cordyceps militaris.</title>
        <authorList>
            <person name="Kramer G.J."/>
            <person name="Nodwell J.R."/>
        </authorList>
    </citation>
    <scope>NUCLEOTIDE SEQUENCE [LARGE SCALE GENOMIC DNA]</scope>
    <source>
        <strain evidence="6 7">ATCC 34164</strain>
    </source>
</reference>
<evidence type="ECO:0000256" key="2">
    <source>
        <dbReference type="ARBA" id="ARBA00022692"/>
    </source>
</evidence>
<dbReference type="OrthoDB" id="5215911at2759"/>
<feature type="transmembrane region" description="Helical" evidence="5">
    <location>
        <begin position="456"/>
        <end position="483"/>
    </location>
</feature>
<dbReference type="Pfam" id="PF07690">
    <property type="entry name" value="MFS_1"/>
    <property type="match status" value="1"/>
</dbReference>
<dbReference type="PANTHER" id="PTHR23502">
    <property type="entry name" value="MAJOR FACILITATOR SUPERFAMILY"/>
    <property type="match status" value="1"/>
</dbReference>
<dbReference type="InterPro" id="IPR036259">
    <property type="entry name" value="MFS_trans_sf"/>
</dbReference>
<organism evidence="6 7">
    <name type="scientific">Cordyceps militaris</name>
    <name type="common">Caterpillar fungus</name>
    <name type="synonym">Clavaria militaris</name>
    <dbReference type="NCBI Taxonomy" id="73501"/>
    <lineage>
        <taxon>Eukaryota</taxon>
        <taxon>Fungi</taxon>
        <taxon>Dikarya</taxon>
        <taxon>Ascomycota</taxon>
        <taxon>Pezizomycotina</taxon>
        <taxon>Sordariomycetes</taxon>
        <taxon>Hypocreomycetidae</taxon>
        <taxon>Hypocreales</taxon>
        <taxon>Cordycipitaceae</taxon>
        <taxon>Cordyceps</taxon>
    </lineage>
</organism>
<dbReference type="Gene3D" id="1.20.1250.20">
    <property type="entry name" value="MFS general substrate transporter like domains"/>
    <property type="match status" value="1"/>
</dbReference>
<evidence type="ECO:0000313" key="7">
    <source>
        <dbReference type="Proteomes" id="UP000323067"/>
    </source>
</evidence>
<sequence length="571" mass="62549">MGRHSGTAEATADMDVSQVPGTVHLVDLEQTAATRHASGGGSSRDIILVPTPSADPNDPLNWSPGRKRLHLVCLMIFVLFSGMSLSAVYSVLVPLSGALGVTGMLHTGTFRFKKSIFTDNTAIVADLNAGTGYMFLLLGWSLLFWQPFALQYGKRFVYIISMLGMVAVSFWSPHARGGGQWIARNIVMGFLASPIESLPETSITDIYFAHERGTYMGWYALMLAGSNYLAPVLCGFISDGLGFRWPFYVMGVLCAASAVFLLLFLEETNYARASVGVVYAAPAKDDDGAGGMAPYADTVSAAETDAASSAQYPPVKTWAQKLPLFRTGEPQPFIMHWRAWQSLRYLSWPTVFYAGFAYGTYLIWFNIFNATASIILGGAPYHFRPSIVGLSYLSCLVGVVLGATYTGLFSDWFVIRMARRNRGVYEPEQRLWLFTASAIFTPVGLILWGVGAAHGIHWFGLIVAMAILSFCSCVGITLSIAYLVDSFREISGDALVTMILVRNTMSFAISYAITPWLDGLGLQNCFISVAFVALAICSIYLPVIKYGKPLRAAKRELYWEEVKMRIASNAY</sequence>
<evidence type="ECO:0000256" key="1">
    <source>
        <dbReference type="ARBA" id="ARBA00004141"/>
    </source>
</evidence>
<protein>
    <submittedName>
        <fullName evidence="6">MFS transporter</fullName>
    </submittedName>
</protein>
<feature type="transmembrane region" description="Helical" evidence="5">
    <location>
        <begin position="122"/>
        <end position="144"/>
    </location>
</feature>
<proteinExistence type="predicted"/>